<keyword evidence="8" id="KW-1185">Reference proteome</keyword>
<keyword evidence="1" id="KW-0479">Metal-binding</keyword>
<dbReference type="InterPro" id="IPR024158">
    <property type="entry name" value="Mt_import_TIM15"/>
</dbReference>
<dbReference type="Proteomes" id="UP000190648">
    <property type="component" value="Unassembled WGS sequence"/>
</dbReference>
<proteinExistence type="predicted"/>
<organism evidence="7 8">
    <name type="scientific">Patagioenas fasciata monilis</name>
    <dbReference type="NCBI Taxonomy" id="372326"/>
    <lineage>
        <taxon>Eukaryota</taxon>
        <taxon>Metazoa</taxon>
        <taxon>Chordata</taxon>
        <taxon>Craniata</taxon>
        <taxon>Vertebrata</taxon>
        <taxon>Euteleostomi</taxon>
        <taxon>Archelosauria</taxon>
        <taxon>Archosauria</taxon>
        <taxon>Dinosauria</taxon>
        <taxon>Saurischia</taxon>
        <taxon>Theropoda</taxon>
        <taxon>Coelurosauria</taxon>
        <taxon>Aves</taxon>
        <taxon>Neognathae</taxon>
        <taxon>Neoaves</taxon>
        <taxon>Columbimorphae</taxon>
        <taxon>Columbiformes</taxon>
        <taxon>Columbidae</taxon>
        <taxon>Patagioenas</taxon>
    </lineage>
</organism>
<dbReference type="PROSITE" id="PS51501">
    <property type="entry name" value="ZF_DNL"/>
    <property type="match status" value="1"/>
</dbReference>
<gene>
    <name evidence="7" type="primary">CARD9</name>
    <name evidence="7" type="ORF">AV530_001921</name>
</gene>
<keyword evidence="3" id="KW-0862">Zinc</keyword>
<name>A0A1V4J5W5_PATFA</name>
<dbReference type="EMBL" id="LSYS01008925">
    <property type="protein sequence ID" value="OPJ67663.1"/>
    <property type="molecule type" value="Genomic_DNA"/>
</dbReference>
<dbReference type="PANTHER" id="PTHR20922">
    <property type="entry name" value="DNL-TYPE ZINC FINGER PROTEIN"/>
    <property type="match status" value="1"/>
</dbReference>
<evidence type="ECO:0000313" key="8">
    <source>
        <dbReference type="Proteomes" id="UP000190648"/>
    </source>
</evidence>
<feature type="region of interest" description="Disordered" evidence="5">
    <location>
        <begin position="201"/>
        <end position="226"/>
    </location>
</feature>
<comment type="caution">
    <text evidence="7">The sequence shown here is derived from an EMBL/GenBank/DDBJ whole genome shotgun (WGS) entry which is preliminary data.</text>
</comment>
<dbReference type="PANTHER" id="PTHR20922:SF13">
    <property type="entry name" value="DNL-TYPE ZINC FINGER PROTEIN"/>
    <property type="match status" value="1"/>
</dbReference>
<dbReference type="Pfam" id="PF05180">
    <property type="entry name" value="zf-DNL"/>
    <property type="match status" value="1"/>
</dbReference>
<reference evidence="7 8" key="1">
    <citation type="submission" date="2016-02" db="EMBL/GenBank/DDBJ databases">
        <title>Band-tailed pigeon sequencing and assembly.</title>
        <authorList>
            <person name="Soares A.E."/>
            <person name="Novak B.J."/>
            <person name="Rice E.S."/>
            <person name="O'Connell B."/>
            <person name="Chang D."/>
            <person name="Weber S."/>
            <person name="Shapiro B."/>
        </authorList>
    </citation>
    <scope>NUCLEOTIDE SEQUENCE [LARGE SCALE GENOMIC DNA]</scope>
    <source>
        <strain evidence="7">BTP2013</strain>
        <tissue evidence="7">Blood</tissue>
    </source>
</reference>
<protein>
    <submittedName>
        <fullName evidence="7">Caspase recruitment domain-containing protein 9 isoform B</fullName>
    </submittedName>
</protein>
<evidence type="ECO:0000313" key="7">
    <source>
        <dbReference type="EMBL" id="OPJ67663.1"/>
    </source>
</evidence>
<dbReference type="GO" id="GO:0005739">
    <property type="term" value="C:mitochondrion"/>
    <property type="evidence" value="ECO:0007669"/>
    <property type="project" value="TreeGrafter"/>
</dbReference>
<dbReference type="GO" id="GO:0030150">
    <property type="term" value="P:protein import into mitochondrial matrix"/>
    <property type="evidence" value="ECO:0007669"/>
    <property type="project" value="TreeGrafter"/>
</dbReference>
<feature type="domain" description="DNL-type" evidence="6">
    <location>
        <begin position="27"/>
        <end position="130"/>
    </location>
</feature>
<dbReference type="GO" id="GO:0006457">
    <property type="term" value="P:protein folding"/>
    <property type="evidence" value="ECO:0007669"/>
    <property type="project" value="TreeGrafter"/>
</dbReference>
<dbReference type="AlphaFoldDB" id="A0A1V4J5W5"/>
<dbReference type="GO" id="GO:0051087">
    <property type="term" value="F:protein-folding chaperone binding"/>
    <property type="evidence" value="ECO:0007669"/>
    <property type="project" value="TreeGrafter"/>
</dbReference>
<dbReference type="OrthoDB" id="8868836at2759"/>
<keyword evidence="2 4" id="KW-0863">Zinc-finger</keyword>
<evidence type="ECO:0000256" key="2">
    <source>
        <dbReference type="ARBA" id="ARBA00022771"/>
    </source>
</evidence>
<evidence type="ECO:0000256" key="5">
    <source>
        <dbReference type="SAM" id="MobiDB-lite"/>
    </source>
</evidence>
<dbReference type="GO" id="GO:0008270">
    <property type="term" value="F:zinc ion binding"/>
    <property type="evidence" value="ECO:0007669"/>
    <property type="project" value="UniProtKB-KW"/>
</dbReference>
<dbReference type="InterPro" id="IPR007853">
    <property type="entry name" value="Znf_DNL-typ"/>
</dbReference>
<accession>A0A1V4J5W5</accession>
<evidence type="ECO:0000259" key="6">
    <source>
        <dbReference type="PROSITE" id="PS51501"/>
    </source>
</evidence>
<sequence length="226" mass="24791">MAATASAPAPSARKLIRLCPDRWYKLHGIAAQLSCLETEVCQTRSAKTISKLAYHSGVVIVTCPGCGSHHVIADNLGWFSDLQGKRNIEEILAAKGEKKCREVLVQRSRGERLEGQPTRVLREREHGLESLRSLPQLLRTARDHRVQDPKICCSQPHFLTKPKGLLTPAVPDRAHAAAAALNTSALAELVTGVAEVQDRLSGQAKKKYSTSLKLNPRSPPLRKEES</sequence>
<evidence type="ECO:0000256" key="1">
    <source>
        <dbReference type="ARBA" id="ARBA00022723"/>
    </source>
</evidence>
<dbReference type="GO" id="GO:0050821">
    <property type="term" value="P:protein stabilization"/>
    <property type="evidence" value="ECO:0007669"/>
    <property type="project" value="TreeGrafter"/>
</dbReference>
<evidence type="ECO:0000256" key="4">
    <source>
        <dbReference type="PROSITE-ProRule" id="PRU00834"/>
    </source>
</evidence>
<evidence type="ECO:0000256" key="3">
    <source>
        <dbReference type="ARBA" id="ARBA00022833"/>
    </source>
</evidence>